<proteinExistence type="predicted"/>
<protein>
    <submittedName>
        <fullName evidence="3">Nicotinamidase-related amidase</fullName>
    </submittedName>
</protein>
<sequence>MVRQSSNARLRLYDARDDAAALLLIDLQKAIDDVELNGMHSNPALDDRVDELLSCWRGGNGHIVHVRHFSHTPGSLYRSGHAGAEFKASATPRVGERIVTKHVESPFIGTDLDIWLRRHGVSRLVVAGVSTGHAVSTAARHAHCLDFGVVVVSDACASFPIDDIDGQRWAAEDVQRFSLSLLGSHYARITSTQEVVHQF</sequence>
<comment type="caution">
    <text evidence="3">The sequence shown here is derived from an EMBL/GenBank/DDBJ whole genome shotgun (WGS) entry which is preliminary data.</text>
</comment>
<dbReference type="SUPFAM" id="SSF52499">
    <property type="entry name" value="Isochorismatase-like hydrolases"/>
    <property type="match status" value="1"/>
</dbReference>
<dbReference type="Gene3D" id="3.40.50.850">
    <property type="entry name" value="Isochorismatase-like"/>
    <property type="match status" value="1"/>
</dbReference>
<feature type="domain" description="Isochorismatase-like" evidence="2">
    <location>
        <begin position="20"/>
        <end position="162"/>
    </location>
</feature>
<dbReference type="Proteomes" id="UP000249700">
    <property type="component" value="Unassembled WGS sequence"/>
</dbReference>
<evidence type="ECO:0000313" key="4">
    <source>
        <dbReference type="Proteomes" id="UP000249700"/>
    </source>
</evidence>
<evidence type="ECO:0000313" key="3">
    <source>
        <dbReference type="EMBL" id="RAR62087.1"/>
    </source>
</evidence>
<dbReference type="InterPro" id="IPR000868">
    <property type="entry name" value="Isochorismatase-like_dom"/>
</dbReference>
<name>A0A328XR56_9GAMM</name>
<keyword evidence="1" id="KW-0378">Hydrolase</keyword>
<dbReference type="InterPro" id="IPR050272">
    <property type="entry name" value="Isochorismatase-like_hydrls"/>
</dbReference>
<dbReference type="PANTHER" id="PTHR43540">
    <property type="entry name" value="PEROXYUREIDOACRYLATE/UREIDOACRYLATE AMIDOHYDROLASE-RELATED"/>
    <property type="match status" value="1"/>
</dbReference>
<dbReference type="EMBL" id="QLSX01000004">
    <property type="protein sequence ID" value="RAR62087.1"/>
    <property type="molecule type" value="Genomic_DNA"/>
</dbReference>
<reference evidence="3 4" key="1">
    <citation type="submission" date="2018-06" db="EMBL/GenBank/DDBJ databases">
        <title>Comparative analysis of microorganisms from saline springs in Andes Mountain Range, Colombia.</title>
        <authorList>
            <person name="Rubin E."/>
        </authorList>
    </citation>
    <scope>NUCLEOTIDE SEQUENCE [LARGE SCALE GENOMIC DNA]</scope>
    <source>
        <strain evidence="3 4">USBA-857</strain>
    </source>
</reference>
<gene>
    <name evidence="3" type="ORF">BCL93_10463</name>
</gene>
<organism evidence="3 4">
    <name type="scientific">Onishia taeanensis</name>
    <dbReference type="NCBI Taxonomy" id="284577"/>
    <lineage>
        <taxon>Bacteria</taxon>
        <taxon>Pseudomonadati</taxon>
        <taxon>Pseudomonadota</taxon>
        <taxon>Gammaproteobacteria</taxon>
        <taxon>Oceanospirillales</taxon>
        <taxon>Halomonadaceae</taxon>
        <taxon>Onishia</taxon>
    </lineage>
</organism>
<dbReference type="InterPro" id="IPR036380">
    <property type="entry name" value="Isochorismatase-like_sf"/>
</dbReference>
<dbReference type="PANTHER" id="PTHR43540:SF1">
    <property type="entry name" value="ISOCHORISMATASE HYDROLASE"/>
    <property type="match status" value="1"/>
</dbReference>
<dbReference type="AlphaFoldDB" id="A0A328XR56"/>
<dbReference type="GO" id="GO:0016787">
    <property type="term" value="F:hydrolase activity"/>
    <property type="evidence" value="ECO:0007669"/>
    <property type="project" value="UniProtKB-KW"/>
</dbReference>
<evidence type="ECO:0000256" key="1">
    <source>
        <dbReference type="ARBA" id="ARBA00022801"/>
    </source>
</evidence>
<dbReference type="RefSeq" id="WP_181463049.1">
    <property type="nucleotide sequence ID" value="NZ_QLSX01000004.1"/>
</dbReference>
<evidence type="ECO:0000259" key="2">
    <source>
        <dbReference type="Pfam" id="PF00857"/>
    </source>
</evidence>
<accession>A0A328XR56</accession>
<dbReference type="Pfam" id="PF00857">
    <property type="entry name" value="Isochorismatase"/>
    <property type="match status" value="1"/>
</dbReference>